<organism evidence="1 2">
    <name type="scientific">Actinomadura decatromicini</name>
    <dbReference type="NCBI Taxonomy" id="2604572"/>
    <lineage>
        <taxon>Bacteria</taxon>
        <taxon>Bacillati</taxon>
        <taxon>Actinomycetota</taxon>
        <taxon>Actinomycetes</taxon>
        <taxon>Streptosporangiales</taxon>
        <taxon>Thermomonosporaceae</taxon>
        <taxon>Actinomadura</taxon>
    </lineage>
</organism>
<name>A0A5D3FSF4_9ACTN</name>
<gene>
    <name evidence="1" type="ORF">FXF68_11065</name>
</gene>
<proteinExistence type="predicted"/>
<dbReference type="Proteomes" id="UP000323505">
    <property type="component" value="Unassembled WGS sequence"/>
</dbReference>
<evidence type="ECO:0000313" key="1">
    <source>
        <dbReference type="EMBL" id="TYK50988.1"/>
    </source>
</evidence>
<comment type="caution">
    <text evidence="1">The sequence shown here is derived from an EMBL/GenBank/DDBJ whole genome shotgun (WGS) entry which is preliminary data.</text>
</comment>
<dbReference type="AlphaFoldDB" id="A0A5D3FSF4"/>
<dbReference type="InterPro" id="IPR011856">
    <property type="entry name" value="tRNA_endonuc-like_dom_sf"/>
</dbReference>
<dbReference type="Gene3D" id="3.40.1350.10">
    <property type="match status" value="1"/>
</dbReference>
<accession>A0A5D3FSF4</accession>
<evidence type="ECO:0000313" key="2">
    <source>
        <dbReference type="Proteomes" id="UP000323505"/>
    </source>
</evidence>
<reference evidence="1 2" key="1">
    <citation type="submission" date="2019-08" db="EMBL/GenBank/DDBJ databases">
        <title>Actinomadura sp. nov. CYP1-5 isolated from mountain soil.</title>
        <authorList>
            <person name="Songsumanus A."/>
            <person name="Kuncharoen N."/>
            <person name="Kudo T."/>
            <person name="Yuki M."/>
            <person name="Igarashi Y."/>
            <person name="Tanasupawat S."/>
        </authorList>
    </citation>
    <scope>NUCLEOTIDE SEQUENCE [LARGE SCALE GENOMIC DNA]</scope>
    <source>
        <strain evidence="1 2">CYP1-5</strain>
    </source>
</reference>
<dbReference type="EMBL" id="VSRQ01000002">
    <property type="protein sequence ID" value="TYK50988.1"/>
    <property type="molecule type" value="Genomic_DNA"/>
</dbReference>
<protein>
    <recommendedName>
        <fullName evidence="3">DUF91 domain-containing protein</fullName>
    </recommendedName>
</protein>
<dbReference type="RefSeq" id="WP_148758822.1">
    <property type="nucleotide sequence ID" value="NZ_VSRQ01000002.1"/>
</dbReference>
<dbReference type="GO" id="GO:0003676">
    <property type="term" value="F:nucleic acid binding"/>
    <property type="evidence" value="ECO:0007669"/>
    <property type="project" value="InterPro"/>
</dbReference>
<keyword evidence="2" id="KW-1185">Reference proteome</keyword>
<evidence type="ECO:0008006" key="3">
    <source>
        <dbReference type="Google" id="ProtNLM"/>
    </source>
</evidence>
<sequence>MAGIWQETEDGLVALRPEPFKREQILHDSIERGAAMLPLPGQPTLVMLGREVQLGSGYADLIAVEAETARPVVIEVKLASNTDRRQVFTQTLGYASYLFGLSAADFDQLLRPHLAGRGYASVGEAVAAEVGDGSVDTESFNARMGQALDDGRFRCVVVLDAAPADLIELTGYLQAVTNDRLDIDVVTVAAYTIQGARVLVPQLVEPQRVTAPPEVTSARKEAKPAPGAQAFAESVAAADPAHRELLRRLLDWAKHLESEGLAVLYTTVGKGRWVLNPRLPGQNRGLVTIWNDGGAYVSPQRSVIEAEAPLTLARLDQRLPGEIRQNNYITSALTQDVLALLTDAYAEARRP</sequence>